<organism evidence="2 3">
    <name type="scientific">Microbacterium binotii</name>
    <dbReference type="NCBI Taxonomy" id="462710"/>
    <lineage>
        <taxon>Bacteria</taxon>
        <taxon>Bacillati</taxon>
        <taxon>Actinomycetota</taxon>
        <taxon>Actinomycetes</taxon>
        <taxon>Micrococcales</taxon>
        <taxon>Microbacteriaceae</taxon>
        <taxon>Microbacterium</taxon>
    </lineage>
</organism>
<dbReference type="EMBL" id="BAAARI010000011">
    <property type="protein sequence ID" value="GAA2577370.1"/>
    <property type="molecule type" value="Genomic_DNA"/>
</dbReference>
<dbReference type="RefSeq" id="WP_344228397.1">
    <property type="nucleotide sequence ID" value="NZ_BAAARI010000011.1"/>
</dbReference>
<gene>
    <name evidence="2" type="ORF">GCM10009862_15860</name>
</gene>
<evidence type="ECO:0000313" key="2">
    <source>
        <dbReference type="EMBL" id="GAA2577370.1"/>
    </source>
</evidence>
<sequence length="187" mass="19685">MTPEQEAAYWRDQSKTQQRKAETAERSLTQWTALGDFDAVSGTVTKAAQAAIDALPAEQQAVATATAAGEAAGFARAQQTYVRPAVQAILVARTKAADESTDDANERIKAVLDVLDVTKFVGADGELDTAKVDAFAGSLAPKDSTGNGPQADPLGAFLHRQHTTPPGSGGSIADMEKQHYDRLTGNK</sequence>
<feature type="region of interest" description="Disordered" evidence="1">
    <location>
        <begin position="1"/>
        <end position="26"/>
    </location>
</feature>
<comment type="caution">
    <text evidence="2">The sequence shown here is derived from an EMBL/GenBank/DDBJ whole genome shotgun (WGS) entry which is preliminary data.</text>
</comment>
<evidence type="ECO:0000256" key="1">
    <source>
        <dbReference type="SAM" id="MobiDB-lite"/>
    </source>
</evidence>
<feature type="compositionally biased region" description="Basic and acidic residues" evidence="1">
    <location>
        <begin position="174"/>
        <end position="187"/>
    </location>
</feature>
<accession>A0ABN3PCY3</accession>
<evidence type="ECO:0000313" key="3">
    <source>
        <dbReference type="Proteomes" id="UP001500274"/>
    </source>
</evidence>
<dbReference type="Proteomes" id="UP001500274">
    <property type="component" value="Unassembled WGS sequence"/>
</dbReference>
<keyword evidence="3" id="KW-1185">Reference proteome</keyword>
<feature type="region of interest" description="Disordered" evidence="1">
    <location>
        <begin position="138"/>
        <end position="187"/>
    </location>
</feature>
<proteinExistence type="predicted"/>
<reference evidence="2 3" key="1">
    <citation type="journal article" date="2019" name="Int. J. Syst. Evol. Microbiol.">
        <title>The Global Catalogue of Microorganisms (GCM) 10K type strain sequencing project: providing services to taxonomists for standard genome sequencing and annotation.</title>
        <authorList>
            <consortium name="The Broad Institute Genomics Platform"/>
            <consortium name="The Broad Institute Genome Sequencing Center for Infectious Disease"/>
            <person name="Wu L."/>
            <person name="Ma J."/>
        </authorList>
    </citation>
    <scope>NUCLEOTIDE SEQUENCE [LARGE SCALE GENOMIC DNA]</scope>
    <source>
        <strain evidence="2 3">JCM 16365</strain>
    </source>
</reference>
<protein>
    <submittedName>
        <fullName evidence="2">Uncharacterized protein</fullName>
    </submittedName>
</protein>
<name>A0ABN3PCY3_9MICO</name>